<comment type="cofactor">
    <cofactor evidence="1">
        <name>thiamine diphosphate</name>
        <dbReference type="ChEBI" id="CHEBI:58937"/>
    </cofactor>
</comment>
<comment type="similarity">
    <text evidence="2">Belongs to the TPP enzyme family.</text>
</comment>
<protein>
    <recommendedName>
        <fullName evidence="7">Thiamine pyrophosphate enzyme TPP-binding domain-containing protein</fullName>
    </recommendedName>
</protein>
<dbReference type="InterPro" id="IPR029061">
    <property type="entry name" value="THDP-binding"/>
</dbReference>
<evidence type="ECO:0000259" key="4">
    <source>
        <dbReference type="Pfam" id="PF00205"/>
    </source>
</evidence>
<dbReference type="Pfam" id="PF00205">
    <property type="entry name" value="TPP_enzyme_M"/>
    <property type="match status" value="1"/>
</dbReference>
<evidence type="ECO:0000256" key="1">
    <source>
        <dbReference type="ARBA" id="ARBA00001964"/>
    </source>
</evidence>
<dbReference type="InterPro" id="IPR012000">
    <property type="entry name" value="Thiamin_PyroP_enz_cen_dom"/>
</dbReference>
<proteinExistence type="inferred from homology"/>
<evidence type="ECO:0000313" key="6">
    <source>
        <dbReference type="EMBL" id="GAI45364.1"/>
    </source>
</evidence>
<dbReference type="GO" id="GO:0030976">
    <property type="term" value="F:thiamine pyrophosphate binding"/>
    <property type="evidence" value="ECO:0007669"/>
    <property type="project" value="InterPro"/>
</dbReference>
<feature type="non-terminal residue" evidence="6">
    <location>
        <position position="1"/>
    </location>
</feature>
<sequence>TLLGLGSFPQNHVLSLGMMGMHGMAYANMAVQSADLIIAIGMRFDDRATANTGGFAPNAHIVHIDIDPAEIGKNVRVDMPIVGDVKNVLKAMNKEIDSRDHLDWLSQLEQWRYEHPSLDIRQNDELLPQYVIHQIYEATRGNAIVVTGVGQNQMWAAQHFVYTKPNSFISSGGLGTMGFELPAAIGVKVGCPGEMVWCIAGDGGFQMTIQELATITQENIAVKIAIINNGYLGMVRQWQELFYEHRYVDTKLWNPDFVKIAEAYDIP</sequence>
<dbReference type="Gene3D" id="3.40.50.970">
    <property type="match status" value="1"/>
</dbReference>
<evidence type="ECO:0000256" key="2">
    <source>
        <dbReference type="ARBA" id="ARBA00007812"/>
    </source>
</evidence>
<name>X1QQ07_9ZZZZ</name>
<dbReference type="GO" id="GO:0050660">
    <property type="term" value="F:flavin adenine dinucleotide binding"/>
    <property type="evidence" value="ECO:0007669"/>
    <property type="project" value="TreeGrafter"/>
</dbReference>
<evidence type="ECO:0000259" key="5">
    <source>
        <dbReference type="Pfam" id="PF02775"/>
    </source>
</evidence>
<dbReference type="GO" id="GO:0003984">
    <property type="term" value="F:acetolactate synthase activity"/>
    <property type="evidence" value="ECO:0007669"/>
    <property type="project" value="TreeGrafter"/>
</dbReference>
<dbReference type="AlphaFoldDB" id="X1QQ07"/>
<comment type="caution">
    <text evidence="6">The sequence shown here is derived from an EMBL/GenBank/DDBJ whole genome shotgun (WGS) entry which is preliminary data.</text>
</comment>
<feature type="non-terminal residue" evidence="6">
    <location>
        <position position="267"/>
    </location>
</feature>
<dbReference type="GO" id="GO:0005948">
    <property type="term" value="C:acetolactate synthase complex"/>
    <property type="evidence" value="ECO:0007669"/>
    <property type="project" value="TreeGrafter"/>
</dbReference>
<feature type="domain" description="Thiamine pyrophosphate enzyme central" evidence="4">
    <location>
        <begin position="1"/>
        <end position="92"/>
    </location>
</feature>
<dbReference type="CDD" id="cd02015">
    <property type="entry name" value="TPP_AHAS"/>
    <property type="match status" value="1"/>
</dbReference>
<dbReference type="Pfam" id="PF02775">
    <property type="entry name" value="TPP_enzyme_C"/>
    <property type="match status" value="1"/>
</dbReference>
<dbReference type="InterPro" id="IPR045229">
    <property type="entry name" value="TPP_enz"/>
</dbReference>
<accession>X1QQ07</accession>
<organism evidence="6">
    <name type="scientific">marine sediment metagenome</name>
    <dbReference type="NCBI Taxonomy" id="412755"/>
    <lineage>
        <taxon>unclassified sequences</taxon>
        <taxon>metagenomes</taxon>
        <taxon>ecological metagenomes</taxon>
    </lineage>
</organism>
<reference evidence="6" key="1">
    <citation type="journal article" date="2014" name="Front. Microbiol.">
        <title>High frequency of phylogenetically diverse reductive dehalogenase-homologous genes in deep subseafloor sedimentary metagenomes.</title>
        <authorList>
            <person name="Kawai M."/>
            <person name="Futagami T."/>
            <person name="Toyoda A."/>
            <person name="Takaki Y."/>
            <person name="Nishi S."/>
            <person name="Hori S."/>
            <person name="Arai W."/>
            <person name="Tsubouchi T."/>
            <person name="Morono Y."/>
            <person name="Uchiyama I."/>
            <person name="Ito T."/>
            <person name="Fujiyama A."/>
            <person name="Inagaki F."/>
            <person name="Takami H."/>
        </authorList>
    </citation>
    <scope>NUCLEOTIDE SEQUENCE</scope>
    <source>
        <strain evidence="6">Expedition CK06-06</strain>
    </source>
</reference>
<feature type="domain" description="Thiamine pyrophosphate enzyme TPP-binding" evidence="5">
    <location>
        <begin position="148"/>
        <end position="266"/>
    </location>
</feature>
<dbReference type="GO" id="GO:0009099">
    <property type="term" value="P:L-valine biosynthetic process"/>
    <property type="evidence" value="ECO:0007669"/>
    <property type="project" value="TreeGrafter"/>
</dbReference>
<evidence type="ECO:0000256" key="3">
    <source>
        <dbReference type="ARBA" id="ARBA00023052"/>
    </source>
</evidence>
<dbReference type="GO" id="GO:0000287">
    <property type="term" value="F:magnesium ion binding"/>
    <property type="evidence" value="ECO:0007669"/>
    <property type="project" value="InterPro"/>
</dbReference>
<dbReference type="SUPFAM" id="SSF52518">
    <property type="entry name" value="Thiamin diphosphate-binding fold (THDP-binding)"/>
    <property type="match status" value="1"/>
</dbReference>
<evidence type="ECO:0008006" key="7">
    <source>
        <dbReference type="Google" id="ProtNLM"/>
    </source>
</evidence>
<dbReference type="PROSITE" id="PS00187">
    <property type="entry name" value="TPP_ENZYMES"/>
    <property type="match status" value="1"/>
</dbReference>
<dbReference type="GO" id="GO:0009097">
    <property type="term" value="P:isoleucine biosynthetic process"/>
    <property type="evidence" value="ECO:0007669"/>
    <property type="project" value="TreeGrafter"/>
</dbReference>
<dbReference type="InterPro" id="IPR029035">
    <property type="entry name" value="DHS-like_NAD/FAD-binding_dom"/>
</dbReference>
<dbReference type="Gene3D" id="3.40.50.1220">
    <property type="entry name" value="TPP-binding domain"/>
    <property type="match status" value="1"/>
</dbReference>
<dbReference type="PANTHER" id="PTHR18968">
    <property type="entry name" value="THIAMINE PYROPHOSPHATE ENZYMES"/>
    <property type="match status" value="1"/>
</dbReference>
<dbReference type="EMBL" id="BARV01024237">
    <property type="protein sequence ID" value="GAI45364.1"/>
    <property type="molecule type" value="Genomic_DNA"/>
</dbReference>
<keyword evidence="3" id="KW-0786">Thiamine pyrophosphate</keyword>
<dbReference type="PANTHER" id="PTHR18968:SF13">
    <property type="entry name" value="ACETOLACTATE SYNTHASE CATALYTIC SUBUNIT, MITOCHONDRIAL"/>
    <property type="match status" value="1"/>
</dbReference>
<dbReference type="InterPro" id="IPR000399">
    <property type="entry name" value="TPP-bd_CS"/>
</dbReference>
<dbReference type="InterPro" id="IPR039368">
    <property type="entry name" value="AHAS_TPP"/>
</dbReference>
<dbReference type="InterPro" id="IPR011766">
    <property type="entry name" value="TPP_enzyme_TPP-bd"/>
</dbReference>
<gene>
    <name evidence="6" type="ORF">S06H3_39592</name>
</gene>
<dbReference type="SUPFAM" id="SSF52467">
    <property type="entry name" value="DHS-like NAD/FAD-binding domain"/>
    <property type="match status" value="1"/>
</dbReference>